<protein>
    <submittedName>
        <fullName evidence="2">Uncharacterized protein</fullName>
    </submittedName>
</protein>
<accession>A0A225VN24</accession>
<comment type="caution">
    <text evidence="2">The sequence shown here is derived from an EMBL/GenBank/DDBJ whole genome shotgun (WGS) entry which is preliminary data.</text>
</comment>
<organism evidence="2 3">
    <name type="scientific">Phytophthora megakarya</name>
    <dbReference type="NCBI Taxonomy" id="4795"/>
    <lineage>
        <taxon>Eukaryota</taxon>
        <taxon>Sar</taxon>
        <taxon>Stramenopiles</taxon>
        <taxon>Oomycota</taxon>
        <taxon>Peronosporomycetes</taxon>
        <taxon>Peronosporales</taxon>
        <taxon>Peronosporaceae</taxon>
        <taxon>Phytophthora</taxon>
    </lineage>
</organism>
<feature type="compositionally biased region" description="Basic and acidic residues" evidence="1">
    <location>
        <begin position="15"/>
        <end position="60"/>
    </location>
</feature>
<name>A0A225VN24_9STRA</name>
<reference evidence="3" key="1">
    <citation type="submission" date="2017-03" db="EMBL/GenBank/DDBJ databases">
        <title>Phytopthora megakarya and P. palmivora, two closely related causual agents of cacao black pod achieved similar genome size and gene model numbers by different mechanisms.</title>
        <authorList>
            <person name="Ali S."/>
            <person name="Shao J."/>
            <person name="Larry D.J."/>
            <person name="Kronmiller B."/>
            <person name="Shen D."/>
            <person name="Strem M.D."/>
            <person name="Melnick R.L."/>
            <person name="Guiltinan M.J."/>
            <person name="Tyler B.M."/>
            <person name="Meinhardt L.W."/>
            <person name="Bailey B.A."/>
        </authorList>
    </citation>
    <scope>NUCLEOTIDE SEQUENCE [LARGE SCALE GENOMIC DNA]</scope>
    <source>
        <strain evidence="3">zdho120</strain>
    </source>
</reference>
<evidence type="ECO:0000256" key="1">
    <source>
        <dbReference type="SAM" id="MobiDB-lite"/>
    </source>
</evidence>
<feature type="region of interest" description="Disordered" evidence="1">
    <location>
        <begin position="1"/>
        <end position="68"/>
    </location>
</feature>
<dbReference type="AlphaFoldDB" id="A0A225VN24"/>
<feature type="region of interest" description="Disordered" evidence="1">
    <location>
        <begin position="256"/>
        <end position="279"/>
    </location>
</feature>
<keyword evidence="3" id="KW-1185">Reference proteome</keyword>
<dbReference type="OrthoDB" id="141211at2759"/>
<sequence length="279" mass="30900">MINDILKRRGRKTKRDTSAKQSHSHDNCRRRDSGRNEDSRGSYRRDNPHRDDRRRDESPYRPRITLADAPSDLVTALNEISVGAHTSQSGQYDRGYETNEDSLGDGDHRNDDGGSEYDYAVDEEKGLVEAANEHERRAAAEGTIARSDNRRTKDDATKKITLATDDNSTGPAQRCKQVHDADKCEAFNELASLLWSKVDKNDLTPMLQNVVYGNRELGIVNTTEIVEKNGGNLGERKTDGSNALEHDGYLTEALASSADPNRPPPGNLARTAGLLPGEI</sequence>
<evidence type="ECO:0000313" key="2">
    <source>
        <dbReference type="EMBL" id="OWZ06916.1"/>
    </source>
</evidence>
<dbReference type="EMBL" id="NBNE01003763">
    <property type="protein sequence ID" value="OWZ06916.1"/>
    <property type="molecule type" value="Genomic_DNA"/>
</dbReference>
<feature type="region of interest" description="Disordered" evidence="1">
    <location>
        <begin position="84"/>
        <end position="117"/>
    </location>
</feature>
<gene>
    <name evidence="2" type="ORF">PHMEG_00020764</name>
</gene>
<evidence type="ECO:0000313" key="3">
    <source>
        <dbReference type="Proteomes" id="UP000198211"/>
    </source>
</evidence>
<dbReference type="Proteomes" id="UP000198211">
    <property type="component" value="Unassembled WGS sequence"/>
</dbReference>
<proteinExistence type="predicted"/>